<keyword evidence="6 10" id="KW-0862">Zinc</keyword>
<name>A0A6J2U9G1_DROLE</name>
<reference evidence="15" key="1">
    <citation type="submission" date="2025-08" db="UniProtKB">
        <authorList>
            <consortium name="RefSeq"/>
        </authorList>
    </citation>
    <scope>IDENTIFICATION</scope>
    <source>
        <strain evidence="15">11010-0011.00</strain>
        <tissue evidence="15">Whole body</tissue>
    </source>
</reference>
<dbReference type="PANTHER" id="PTHR24393">
    <property type="entry name" value="ZINC FINGER PROTEIN"/>
    <property type="match status" value="1"/>
</dbReference>
<comment type="subcellular location">
    <subcellularLocation>
        <location evidence="1">Nucleus</location>
    </subcellularLocation>
</comment>
<evidence type="ECO:0000256" key="4">
    <source>
        <dbReference type="ARBA" id="ARBA00022737"/>
    </source>
</evidence>
<feature type="compositionally biased region" description="Basic and acidic residues" evidence="11">
    <location>
        <begin position="669"/>
        <end position="712"/>
    </location>
</feature>
<dbReference type="GO" id="GO:0005634">
    <property type="term" value="C:nucleus"/>
    <property type="evidence" value="ECO:0007669"/>
    <property type="project" value="UniProtKB-SubCell"/>
</dbReference>
<proteinExistence type="inferred from homology"/>
<dbReference type="PROSITE" id="PS50157">
    <property type="entry name" value="ZINC_FINGER_C2H2_2"/>
    <property type="match status" value="11"/>
</dbReference>
<feature type="binding site" evidence="10">
    <location>
        <position position="13"/>
    </location>
    <ligand>
        <name>Zn(2+)</name>
        <dbReference type="ChEBI" id="CHEBI:29105"/>
    </ligand>
</feature>
<keyword evidence="14" id="KW-1185">Reference proteome</keyword>
<feature type="binding site" evidence="10">
    <location>
        <position position="57"/>
    </location>
    <ligand>
        <name>Zn(2+)</name>
        <dbReference type="ChEBI" id="CHEBI:29105"/>
    </ligand>
</feature>
<feature type="domain" description="C2H2-type" evidence="12">
    <location>
        <begin position="633"/>
        <end position="660"/>
    </location>
</feature>
<dbReference type="FunFam" id="3.30.160.60:FF:001821">
    <property type="entry name" value="GH16297"/>
    <property type="match status" value="1"/>
</dbReference>
<dbReference type="InterPro" id="IPR013087">
    <property type="entry name" value="Znf_C2H2_type"/>
</dbReference>
<feature type="domain" description="C2H2-type" evidence="12">
    <location>
        <begin position="397"/>
        <end position="425"/>
    </location>
</feature>
<dbReference type="Gene3D" id="3.40.1800.20">
    <property type="match status" value="1"/>
</dbReference>
<evidence type="ECO:0000256" key="1">
    <source>
        <dbReference type="ARBA" id="ARBA00004123"/>
    </source>
</evidence>
<dbReference type="GO" id="GO:0008270">
    <property type="term" value="F:zinc ion binding"/>
    <property type="evidence" value="ECO:0007669"/>
    <property type="project" value="UniProtKB-UniRule"/>
</dbReference>
<gene>
    <name evidence="15" type="primary">LOC115632117</name>
</gene>
<keyword evidence="3 10" id="KW-0479">Metal-binding</keyword>
<evidence type="ECO:0000256" key="9">
    <source>
        <dbReference type="PROSITE-ProRule" id="PRU00042"/>
    </source>
</evidence>
<dbReference type="InterPro" id="IPR012934">
    <property type="entry name" value="Znf_AD"/>
</dbReference>
<feature type="binding site" evidence="10">
    <location>
        <position position="16"/>
    </location>
    <ligand>
        <name>Zn(2+)</name>
        <dbReference type="ChEBI" id="CHEBI:29105"/>
    </ligand>
</feature>
<evidence type="ECO:0000313" key="15">
    <source>
        <dbReference type="RefSeq" id="XP_030384979.1"/>
    </source>
</evidence>
<dbReference type="SUPFAM" id="SSF57667">
    <property type="entry name" value="beta-beta-alpha zinc fingers"/>
    <property type="match status" value="6"/>
</dbReference>
<protein>
    <submittedName>
        <fullName evidence="15">Zinc finger protein 2 homolog</fullName>
    </submittedName>
</protein>
<accession>A0A6J2U9G1</accession>
<keyword evidence="7" id="KW-0238">DNA-binding</keyword>
<dbReference type="OrthoDB" id="6077919at2759"/>
<feature type="domain" description="C2H2-type" evidence="12">
    <location>
        <begin position="605"/>
        <end position="632"/>
    </location>
</feature>
<dbReference type="Pfam" id="PF07776">
    <property type="entry name" value="zf-AD"/>
    <property type="match status" value="1"/>
</dbReference>
<feature type="domain" description="C2H2-type" evidence="12">
    <location>
        <begin position="215"/>
        <end position="242"/>
    </location>
</feature>
<keyword evidence="5 9" id="KW-0863">Zinc-finger</keyword>
<evidence type="ECO:0000256" key="2">
    <source>
        <dbReference type="ARBA" id="ARBA00006991"/>
    </source>
</evidence>
<feature type="domain" description="C2H2-type" evidence="12">
    <location>
        <begin position="312"/>
        <end position="339"/>
    </location>
</feature>
<dbReference type="AlphaFoldDB" id="A0A6J2U9G1"/>
<feature type="domain" description="C2H2-type" evidence="12">
    <location>
        <begin position="426"/>
        <end position="453"/>
    </location>
</feature>
<evidence type="ECO:0000259" key="13">
    <source>
        <dbReference type="PROSITE" id="PS51915"/>
    </source>
</evidence>
<dbReference type="SUPFAM" id="SSF57716">
    <property type="entry name" value="Glucocorticoid receptor-like (DNA-binding domain)"/>
    <property type="match status" value="1"/>
</dbReference>
<evidence type="ECO:0000256" key="11">
    <source>
        <dbReference type="SAM" id="MobiDB-lite"/>
    </source>
</evidence>
<dbReference type="Pfam" id="PF13912">
    <property type="entry name" value="zf-C2H2_6"/>
    <property type="match status" value="1"/>
</dbReference>
<dbReference type="PROSITE" id="PS51915">
    <property type="entry name" value="ZAD"/>
    <property type="match status" value="1"/>
</dbReference>
<feature type="domain" description="ZAD" evidence="13">
    <location>
        <begin position="11"/>
        <end position="84"/>
    </location>
</feature>
<keyword evidence="4" id="KW-0677">Repeat</keyword>
<evidence type="ECO:0000259" key="12">
    <source>
        <dbReference type="PROSITE" id="PS50157"/>
    </source>
</evidence>
<feature type="region of interest" description="Disordered" evidence="11">
    <location>
        <begin position="652"/>
        <end position="737"/>
    </location>
</feature>
<dbReference type="PANTHER" id="PTHR24393:SF34">
    <property type="entry name" value="PR_SET DOMAIN 13"/>
    <property type="match status" value="1"/>
</dbReference>
<feature type="domain" description="C2H2-type" evidence="12">
    <location>
        <begin position="576"/>
        <end position="604"/>
    </location>
</feature>
<evidence type="ECO:0000256" key="10">
    <source>
        <dbReference type="PROSITE-ProRule" id="PRU01263"/>
    </source>
</evidence>
<evidence type="ECO:0000256" key="7">
    <source>
        <dbReference type="ARBA" id="ARBA00023125"/>
    </source>
</evidence>
<dbReference type="GO" id="GO:0001228">
    <property type="term" value="F:DNA-binding transcription activator activity, RNA polymerase II-specific"/>
    <property type="evidence" value="ECO:0007669"/>
    <property type="project" value="TreeGrafter"/>
</dbReference>
<dbReference type="PROSITE" id="PS00028">
    <property type="entry name" value="ZINC_FINGER_C2H2_1"/>
    <property type="match status" value="10"/>
</dbReference>
<dbReference type="SMART" id="SM00355">
    <property type="entry name" value="ZnF_C2H2"/>
    <property type="match status" value="12"/>
</dbReference>
<dbReference type="GeneID" id="115632117"/>
<dbReference type="FunFam" id="3.30.160.60:FF:001174">
    <property type="entry name" value="zinc finger protein 527 isoform X1"/>
    <property type="match status" value="1"/>
</dbReference>
<dbReference type="Proteomes" id="UP000504634">
    <property type="component" value="Unplaced"/>
</dbReference>
<organism evidence="14 15">
    <name type="scientific">Drosophila lebanonensis</name>
    <name type="common">Fruit fly</name>
    <name type="synonym">Scaptodrosophila lebanonensis</name>
    <dbReference type="NCBI Taxonomy" id="7225"/>
    <lineage>
        <taxon>Eukaryota</taxon>
        <taxon>Metazoa</taxon>
        <taxon>Ecdysozoa</taxon>
        <taxon>Arthropoda</taxon>
        <taxon>Hexapoda</taxon>
        <taxon>Insecta</taxon>
        <taxon>Pterygota</taxon>
        <taxon>Neoptera</taxon>
        <taxon>Endopterygota</taxon>
        <taxon>Diptera</taxon>
        <taxon>Brachycera</taxon>
        <taxon>Muscomorpha</taxon>
        <taxon>Ephydroidea</taxon>
        <taxon>Drosophilidae</taxon>
        <taxon>Scaptodrosophila</taxon>
    </lineage>
</organism>
<dbReference type="SMART" id="SM00868">
    <property type="entry name" value="zf-AD"/>
    <property type="match status" value="1"/>
</dbReference>
<dbReference type="GO" id="GO:0000978">
    <property type="term" value="F:RNA polymerase II cis-regulatory region sequence-specific DNA binding"/>
    <property type="evidence" value="ECO:0007669"/>
    <property type="project" value="TreeGrafter"/>
</dbReference>
<dbReference type="FunFam" id="3.30.160.60:FF:000145">
    <property type="entry name" value="Zinc finger protein 574"/>
    <property type="match status" value="1"/>
</dbReference>
<dbReference type="Pfam" id="PF00096">
    <property type="entry name" value="zf-C2H2"/>
    <property type="match status" value="3"/>
</dbReference>
<feature type="domain" description="C2H2-type" evidence="12">
    <location>
        <begin position="243"/>
        <end position="273"/>
    </location>
</feature>
<evidence type="ECO:0000256" key="8">
    <source>
        <dbReference type="ARBA" id="ARBA00023242"/>
    </source>
</evidence>
<dbReference type="Gene3D" id="3.30.160.60">
    <property type="entry name" value="Classic Zinc Finger"/>
    <property type="match status" value="8"/>
</dbReference>
<sequence>MSTEIPYSVDSICRICLLHLEASTVYDLFLVPDLAKKLTSFTSLPVESQDGFPRNLCSNCYSRLNEMYDFHKICVQSVKLFRDMVANNRVVVSTVFEPVANTQAELDKDEHNSYDPLLNHKAELIVNEEEVFKMLEHVNKEAQLVERDIVGGLKEKKVFSDASSPNSDSEDDMPLAQRLAFSNFDNESSSTLDEPNRKPKRKRIPAVERHLHRIITCQICQQKFKKQFKYEEHMKHHNDLLPYQCTMEACKKGFTTAAALRLHVDYAHTKSSEEIPCTVEDCKLLFPRVRLLTIHLKKVHNLIRTNAPRVSQSCSECGVLFRCPVALKKHMYKHTGQELPYPCNICGKGFHINSALKNHLLRHAGIKNYVCHYCGVGKTTRQEWSKHILTHTQEKMFKCQLCEHATHTKRALDNHIKIVHEKVRNYACQYCGKTFGKSHACKIHEMTHTGEKRCECKVCGKKFLYTESLTKHLKIHEKSVERAIETYRQRQVELSGVSVEMTSNEANSSNVDANAADQLLKVCAESVATIPKDPRRVQRVDISELAGTVVNPIPSVSVPSAIAPSPVKFVQKEGMHMCPDCNQGFNNLGNMKRHYKSVHEKVKDFECRFCSRRFANSQSLKQHEWIHTGEKPYACKECGTNFRQEAALIRHQKVHDEKPPKPPKPPKGITEKDRERELAKSERKRKVEERRKEIAEAAKEQLEDMAKQRALEKNQNTYEQYQNQAAASASSEPNEHP</sequence>
<dbReference type="InterPro" id="IPR036236">
    <property type="entry name" value="Znf_C2H2_sf"/>
</dbReference>
<evidence type="ECO:0000256" key="6">
    <source>
        <dbReference type="ARBA" id="ARBA00022833"/>
    </source>
</evidence>
<feature type="domain" description="C2H2-type" evidence="12">
    <location>
        <begin position="341"/>
        <end position="368"/>
    </location>
</feature>
<evidence type="ECO:0000256" key="3">
    <source>
        <dbReference type="ARBA" id="ARBA00022723"/>
    </source>
</evidence>
<evidence type="ECO:0000313" key="14">
    <source>
        <dbReference type="Proteomes" id="UP000504634"/>
    </source>
</evidence>
<evidence type="ECO:0000256" key="5">
    <source>
        <dbReference type="ARBA" id="ARBA00022771"/>
    </source>
</evidence>
<feature type="compositionally biased region" description="Polar residues" evidence="11">
    <location>
        <begin position="713"/>
        <end position="724"/>
    </location>
</feature>
<feature type="domain" description="C2H2-type" evidence="12">
    <location>
        <begin position="369"/>
        <end position="396"/>
    </location>
</feature>
<feature type="binding site" evidence="10">
    <location>
        <position position="60"/>
    </location>
    <ligand>
        <name>Zn(2+)</name>
        <dbReference type="ChEBI" id="CHEBI:29105"/>
    </ligand>
</feature>
<dbReference type="FunFam" id="3.30.160.60:FF:000100">
    <property type="entry name" value="Zinc finger 45-like"/>
    <property type="match status" value="1"/>
</dbReference>
<feature type="domain" description="C2H2-type" evidence="12">
    <location>
        <begin position="454"/>
        <end position="481"/>
    </location>
</feature>
<dbReference type="RefSeq" id="XP_030384979.1">
    <property type="nucleotide sequence ID" value="XM_030529119.1"/>
</dbReference>
<keyword evidence="8" id="KW-0539">Nucleus</keyword>
<dbReference type="FunFam" id="3.30.160.60:FF:001969">
    <property type="entry name" value="D19B"/>
    <property type="match status" value="1"/>
</dbReference>
<comment type="similarity">
    <text evidence="2">Belongs to the krueppel C2H2-type zinc-finger protein family.</text>
</comment>